<dbReference type="Proteomes" id="UP000193866">
    <property type="component" value="Unassembled WGS sequence"/>
</dbReference>
<dbReference type="STRING" id="1108812.AWC16_14335"/>
<dbReference type="Gene3D" id="6.10.250.3150">
    <property type="match status" value="1"/>
</dbReference>
<name>A0A1X1YHD6_9MYCO</name>
<dbReference type="EMBL" id="LQPG01000022">
    <property type="protein sequence ID" value="ORW10536.1"/>
    <property type="molecule type" value="Genomic_DNA"/>
</dbReference>
<accession>A0A1X1YHD6</accession>
<gene>
    <name evidence="3" type="ORF">AWC16_14335</name>
</gene>
<keyword evidence="1" id="KW-0175">Coiled coil</keyword>
<comment type="caution">
    <text evidence="3">The sequence shown here is derived from an EMBL/GenBank/DDBJ whole genome shotgun (WGS) entry which is preliminary data.</text>
</comment>
<feature type="coiled-coil region" evidence="1">
    <location>
        <begin position="129"/>
        <end position="188"/>
    </location>
</feature>
<evidence type="ECO:0000313" key="4">
    <source>
        <dbReference type="Proteomes" id="UP000193866"/>
    </source>
</evidence>
<dbReference type="InterPro" id="IPR058593">
    <property type="entry name" value="ARB_07466-like_C"/>
</dbReference>
<evidence type="ECO:0000256" key="1">
    <source>
        <dbReference type="SAM" id="Coils"/>
    </source>
</evidence>
<dbReference type="OrthoDB" id="2989771at2"/>
<dbReference type="AlphaFoldDB" id="A0A1X1YHD6"/>
<feature type="domain" description="ARB-07466-like C-terminal" evidence="2">
    <location>
        <begin position="223"/>
        <end position="296"/>
    </location>
</feature>
<dbReference type="Pfam" id="PF26571">
    <property type="entry name" value="VldE"/>
    <property type="match status" value="1"/>
</dbReference>
<protein>
    <recommendedName>
        <fullName evidence="2">ARB-07466-like C-terminal domain-containing protein</fullName>
    </recommendedName>
</protein>
<evidence type="ECO:0000259" key="2">
    <source>
        <dbReference type="Pfam" id="PF26571"/>
    </source>
</evidence>
<reference evidence="3 4" key="1">
    <citation type="submission" date="2016-01" db="EMBL/GenBank/DDBJ databases">
        <title>The new phylogeny of the genus Mycobacterium.</title>
        <authorList>
            <person name="Tarcisio F."/>
            <person name="Conor M."/>
            <person name="Antonella G."/>
            <person name="Elisabetta G."/>
            <person name="Giulia F.S."/>
            <person name="Sara T."/>
            <person name="Anna F."/>
            <person name="Clotilde B."/>
            <person name="Roberto B."/>
            <person name="Veronica D.S."/>
            <person name="Fabio R."/>
            <person name="Monica P."/>
            <person name="Olivier J."/>
            <person name="Enrico T."/>
            <person name="Nicola S."/>
        </authorList>
    </citation>
    <scope>NUCLEOTIDE SEQUENCE [LARGE SCALE GENOMIC DNA]</scope>
    <source>
        <strain evidence="3 4">DSM 45394</strain>
    </source>
</reference>
<proteinExistence type="predicted"/>
<sequence>MVVGIGGLAVLSAVWGGVVFADPGQDSMAEINELSRRVEELSATIINAQPDLDNKMRLLSEVDRQHTDDLARVEVTKTRLATYQRAVGKFAAALYMGGRTDGTSAILTASSPTNLIDTLAIQRVIGTELSEQVQALREADQEAQSIETASAKSAAEAKAAVNAAVAVRADLGNKRAELREQIAALSRSYAMLPPDQQAGLALPSESVMAALGPVAPIPTVGMSGLTPNARMLVDYIMLTYPGVQSIGGVRADALPDHPSGHAVDIMIGSDMGLGDAINADLLRQSARFGISYTMWRVAAHFDHVHATVF</sequence>
<keyword evidence="4" id="KW-1185">Reference proteome</keyword>
<organism evidence="3 4">
    <name type="scientific">Mycolicibacter longobardus</name>
    <dbReference type="NCBI Taxonomy" id="1108812"/>
    <lineage>
        <taxon>Bacteria</taxon>
        <taxon>Bacillati</taxon>
        <taxon>Actinomycetota</taxon>
        <taxon>Actinomycetes</taxon>
        <taxon>Mycobacteriales</taxon>
        <taxon>Mycobacteriaceae</taxon>
        <taxon>Mycolicibacter</taxon>
    </lineage>
</organism>
<evidence type="ECO:0000313" key="3">
    <source>
        <dbReference type="EMBL" id="ORW10536.1"/>
    </source>
</evidence>